<name>A0A7Z0PFE9_9FUSO</name>
<dbReference type="Pfam" id="PF04265">
    <property type="entry name" value="TPK_B1_binding"/>
    <property type="match status" value="1"/>
</dbReference>
<evidence type="ECO:0000256" key="1">
    <source>
        <dbReference type="ARBA" id="ARBA00022679"/>
    </source>
</evidence>
<dbReference type="InterPro" id="IPR053149">
    <property type="entry name" value="TPK"/>
</dbReference>
<dbReference type="Pfam" id="PF04263">
    <property type="entry name" value="TPK_catalytic"/>
    <property type="match status" value="1"/>
</dbReference>
<evidence type="ECO:0000313" key="7">
    <source>
        <dbReference type="EMBL" id="NYV28049.1"/>
    </source>
</evidence>
<dbReference type="GO" id="GO:0009229">
    <property type="term" value="P:thiamine diphosphate biosynthetic process"/>
    <property type="evidence" value="ECO:0007669"/>
    <property type="project" value="InterPro"/>
</dbReference>
<organism evidence="7 8">
    <name type="scientific">Streptobacillus felis</name>
    <dbReference type="NCBI Taxonomy" id="1384509"/>
    <lineage>
        <taxon>Bacteria</taxon>
        <taxon>Fusobacteriati</taxon>
        <taxon>Fusobacteriota</taxon>
        <taxon>Fusobacteriia</taxon>
        <taxon>Fusobacteriales</taxon>
        <taxon>Leptotrichiaceae</taxon>
        <taxon>Streptobacillus</taxon>
    </lineage>
</organism>
<protein>
    <recommendedName>
        <fullName evidence="5">Thiamine diphosphokinase</fullName>
        <ecNumber evidence="5">2.7.6.2</ecNumber>
    </recommendedName>
</protein>
<dbReference type="InterPro" id="IPR036371">
    <property type="entry name" value="TPK_B1-bd_sf"/>
</dbReference>
<dbReference type="GO" id="GO:0030975">
    <property type="term" value="F:thiamine binding"/>
    <property type="evidence" value="ECO:0007669"/>
    <property type="project" value="InterPro"/>
</dbReference>
<dbReference type="NCBIfam" id="TIGR01378">
    <property type="entry name" value="thi_PPkinase"/>
    <property type="match status" value="1"/>
</dbReference>
<dbReference type="PANTHER" id="PTHR41299:SF1">
    <property type="entry name" value="THIAMINE PYROPHOSPHOKINASE"/>
    <property type="match status" value="1"/>
</dbReference>
<dbReference type="GO" id="GO:0016301">
    <property type="term" value="F:kinase activity"/>
    <property type="evidence" value="ECO:0007669"/>
    <property type="project" value="UniProtKB-KW"/>
</dbReference>
<dbReference type="OrthoDB" id="9804377at2"/>
<evidence type="ECO:0000259" key="6">
    <source>
        <dbReference type="SMART" id="SM00983"/>
    </source>
</evidence>
<dbReference type="SMART" id="SM00983">
    <property type="entry name" value="TPK_B1_binding"/>
    <property type="match status" value="1"/>
</dbReference>
<dbReference type="GO" id="GO:0004788">
    <property type="term" value="F:thiamine diphosphokinase activity"/>
    <property type="evidence" value="ECO:0007669"/>
    <property type="project" value="UniProtKB-UniRule"/>
</dbReference>
<keyword evidence="4" id="KW-0067">ATP-binding</keyword>
<evidence type="ECO:0000256" key="3">
    <source>
        <dbReference type="ARBA" id="ARBA00022777"/>
    </source>
</evidence>
<dbReference type="GO" id="GO:0006772">
    <property type="term" value="P:thiamine metabolic process"/>
    <property type="evidence" value="ECO:0007669"/>
    <property type="project" value="UniProtKB-UniRule"/>
</dbReference>
<proteinExistence type="predicted"/>
<keyword evidence="8" id="KW-1185">Reference proteome</keyword>
<comment type="caution">
    <text evidence="7">The sequence shown here is derived from an EMBL/GenBank/DDBJ whole genome shotgun (WGS) entry which is preliminary data.</text>
</comment>
<dbReference type="SUPFAM" id="SSF63999">
    <property type="entry name" value="Thiamin pyrophosphokinase, catalytic domain"/>
    <property type="match status" value="1"/>
</dbReference>
<evidence type="ECO:0000256" key="2">
    <source>
        <dbReference type="ARBA" id="ARBA00022741"/>
    </source>
</evidence>
<dbReference type="Gene3D" id="3.40.50.10240">
    <property type="entry name" value="Thiamin pyrophosphokinase, catalytic domain"/>
    <property type="match status" value="1"/>
</dbReference>
<keyword evidence="3 7" id="KW-0418">Kinase</keyword>
<evidence type="ECO:0000256" key="4">
    <source>
        <dbReference type="ARBA" id="ARBA00022840"/>
    </source>
</evidence>
<sequence>MKYCVFLNGEYPEFTKYHLELLKDRIIYCADGGTNFAYKQGIVPHTIVGDLDSISPEVLSYYKNKGVKIHDYSSDKDYTDFGIALLHICGFDKVGMNDRFQREEIDFYQEKDVLVFGATGGRMDMSIGNAKLLAKNKNMKYISHKNELMYYVDKEDIIKNMSGKKFSLIPLSDLKELTLEGFVYNLKDKDISRDMSLVSNIIKEDVATVNAKSGDMLIIIKI</sequence>
<dbReference type="EMBL" id="JABMKT010000019">
    <property type="protein sequence ID" value="NYV28049.1"/>
    <property type="molecule type" value="Genomic_DNA"/>
</dbReference>
<dbReference type="InterPro" id="IPR007371">
    <property type="entry name" value="TPK_catalytic"/>
</dbReference>
<dbReference type="InterPro" id="IPR036759">
    <property type="entry name" value="TPK_catalytic_sf"/>
</dbReference>
<gene>
    <name evidence="7" type="ORF">HP397_04380</name>
</gene>
<dbReference type="AlphaFoldDB" id="A0A7Z0PFE9"/>
<dbReference type="InterPro" id="IPR006282">
    <property type="entry name" value="Thi_PPkinase"/>
</dbReference>
<dbReference type="RefSeq" id="WP_067320928.1">
    <property type="nucleotide sequence ID" value="NZ_CBCRWS010000015.1"/>
</dbReference>
<evidence type="ECO:0000256" key="5">
    <source>
        <dbReference type="NCBIfam" id="TIGR01378"/>
    </source>
</evidence>
<feature type="domain" description="Thiamin pyrophosphokinase thiamin-binding" evidence="6">
    <location>
        <begin position="144"/>
        <end position="217"/>
    </location>
</feature>
<dbReference type="InterPro" id="IPR007373">
    <property type="entry name" value="Thiamin_PyroPKinase_B1-bd"/>
</dbReference>
<dbReference type="CDD" id="cd07995">
    <property type="entry name" value="TPK"/>
    <property type="match status" value="1"/>
</dbReference>
<reference evidence="7 8" key="1">
    <citation type="submission" date="2020-05" db="EMBL/GenBank/DDBJ databases">
        <title>Streptobacillus felis strain LHL191014123.</title>
        <authorList>
            <person name="Fawzy A."/>
            <person name="Rau J."/>
            <person name="Risse K."/>
            <person name="Schauerte N."/>
            <person name="Geiger C."/>
            <person name="Blom J."/>
            <person name="Imirzalioglu C."/>
            <person name="Falgenhauer J."/>
            <person name="Bach A."/>
            <person name="Herden C."/>
            <person name="Eisenberg T."/>
        </authorList>
    </citation>
    <scope>NUCLEOTIDE SEQUENCE [LARGE SCALE GENOMIC DNA]</scope>
    <source>
        <strain evidence="7 8">LHL191014123</strain>
    </source>
</reference>
<evidence type="ECO:0000313" key="8">
    <source>
        <dbReference type="Proteomes" id="UP000526184"/>
    </source>
</evidence>
<keyword evidence="1 7" id="KW-0808">Transferase</keyword>
<dbReference type="SUPFAM" id="SSF63862">
    <property type="entry name" value="Thiamin pyrophosphokinase, substrate-binding domain"/>
    <property type="match status" value="1"/>
</dbReference>
<dbReference type="EC" id="2.7.6.2" evidence="5"/>
<dbReference type="PANTHER" id="PTHR41299">
    <property type="entry name" value="THIAMINE PYROPHOSPHOKINASE"/>
    <property type="match status" value="1"/>
</dbReference>
<keyword evidence="2" id="KW-0547">Nucleotide-binding</keyword>
<dbReference type="GO" id="GO:0005524">
    <property type="term" value="F:ATP binding"/>
    <property type="evidence" value="ECO:0007669"/>
    <property type="project" value="UniProtKB-KW"/>
</dbReference>
<dbReference type="Proteomes" id="UP000526184">
    <property type="component" value="Unassembled WGS sequence"/>
</dbReference>
<accession>A0A7Z0PFE9</accession>